<evidence type="ECO:0000256" key="5">
    <source>
        <dbReference type="ARBA" id="ARBA00023180"/>
    </source>
</evidence>
<evidence type="ECO:0000256" key="4">
    <source>
        <dbReference type="ARBA" id="ARBA00022801"/>
    </source>
</evidence>
<gene>
    <name evidence="6" type="ORF">KIW84_015335</name>
</gene>
<dbReference type="InterPro" id="IPR042269">
    <property type="entry name" value="Ser_carbopepase_S28_SKS"/>
</dbReference>
<organism evidence="6 7">
    <name type="scientific">Pisum sativum</name>
    <name type="common">Garden pea</name>
    <name type="synonym">Lathyrus oleraceus</name>
    <dbReference type="NCBI Taxonomy" id="3888"/>
    <lineage>
        <taxon>Eukaryota</taxon>
        <taxon>Viridiplantae</taxon>
        <taxon>Streptophyta</taxon>
        <taxon>Embryophyta</taxon>
        <taxon>Tracheophyta</taxon>
        <taxon>Spermatophyta</taxon>
        <taxon>Magnoliopsida</taxon>
        <taxon>eudicotyledons</taxon>
        <taxon>Gunneridae</taxon>
        <taxon>Pentapetalae</taxon>
        <taxon>rosids</taxon>
        <taxon>fabids</taxon>
        <taxon>Fabales</taxon>
        <taxon>Fabaceae</taxon>
        <taxon>Papilionoideae</taxon>
        <taxon>50 kb inversion clade</taxon>
        <taxon>NPAAA clade</taxon>
        <taxon>Hologalegina</taxon>
        <taxon>IRL clade</taxon>
        <taxon>Fabeae</taxon>
        <taxon>Lathyrus</taxon>
    </lineage>
</organism>
<evidence type="ECO:0008006" key="8">
    <source>
        <dbReference type="Google" id="ProtNLM"/>
    </source>
</evidence>
<dbReference type="GO" id="GO:0008239">
    <property type="term" value="F:dipeptidyl-peptidase activity"/>
    <property type="evidence" value="ECO:0007669"/>
    <property type="project" value="TreeGrafter"/>
</dbReference>
<dbReference type="SUPFAM" id="SSF53474">
    <property type="entry name" value="alpha/beta-Hydrolases"/>
    <property type="match status" value="1"/>
</dbReference>
<sequence length="391" mass="43677">MIDNAPTFKALLVYIEHRYYGKSIPFGSREEAYKNASTLGYLNSAQALADYADVIIHIKKTLQAQNSPIVVIGGSYGGMLASWFRLKYPHLTIGALASSAPILSTDDIVHPNAYMDVVSRDFKEVSDTCYETILNSWSEIDRVTSETNGLSILSKKFNTCSPLNNSSELSHYLENMYVFAAQYNHPSSSPVTTICNGIDKASFGNDVLDKIYSGIVAFIGNDTCQINDPTSISETPISETDIETETRMGWGWQICSELVVRHGIGNDTMFRPSPFDLEKYISNCKEEYDVSPRSHWISTYYGGHNLKTILQRFGSNIIFSNGLQDPLSSGGILHDLSKSIVAIYTKKGSHCLDIQSSSPSDPVWLIKQRKQEVKIIKRWIAQYYTDLDALH</sequence>
<evidence type="ECO:0000313" key="7">
    <source>
        <dbReference type="Proteomes" id="UP001058974"/>
    </source>
</evidence>
<keyword evidence="2" id="KW-0645">Protease</keyword>
<accession>A0A9D5H0S1</accession>
<dbReference type="PANTHER" id="PTHR11010:SF96">
    <property type="entry name" value="LYSOSOMAL PRO-X CARBOXYPEPTIDASE-LIKE ISOFORM X1"/>
    <property type="match status" value="1"/>
</dbReference>
<evidence type="ECO:0000313" key="6">
    <source>
        <dbReference type="EMBL" id="KAI5447844.1"/>
    </source>
</evidence>
<protein>
    <recommendedName>
        <fullName evidence="8">Lysosomal Pro-X carboxypeptidase</fullName>
    </recommendedName>
</protein>
<reference evidence="6 7" key="1">
    <citation type="journal article" date="2022" name="Nat. Genet.">
        <title>Improved pea reference genome and pan-genome highlight genomic features and evolutionary characteristics.</title>
        <authorList>
            <person name="Yang T."/>
            <person name="Liu R."/>
            <person name="Luo Y."/>
            <person name="Hu S."/>
            <person name="Wang D."/>
            <person name="Wang C."/>
            <person name="Pandey M.K."/>
            <person name="Ge S."/>
            <person name="Xu Q."/>
            <person name="Li N."/>
            <person name="Li G."/>
            <person name="Huang Y."/>
            <person name="Saxena R.K."/>
            <person name="Ji Y."/>
            <person name="Li M."/>
            <person name="Yan X."/>
            <person name="He Y."/>
            <person name="Liu Y."/>
            <person name="Wang X."/>
            <person name="Xiang C."/>
            <person name="Varshney R.K."/>
            <person name="Ding H."/>
            <person name="Gao S."/>
            <person name="Zong X."/>
        </authorList>
    </citation>
    <scope>NUCLEOTIDE SEQUENCE [LARGE SCALE GENOMIC DNA]</scope>
    <source>
        <strain evidence="6 7">cv. Zhongwan 6</strain>
    </source>
</reference>
<dbReference type="Pfam" id="PF05577">
    <property type="entry name" value="Peptidase_S28"/>
    <property type="match status" value="1"/>
</dbReference>
<dbReference type="Gramene" id="Psat01G0533500-T2">
    <property type="protein sequence ID" value="KAI5447844.1"/>
    <property type="gene ID" value="KIW84_015335"/>
</dbReference>
<evidence type="ECO:0000256" key="2">
    <source>
        <dbReference type="ARBA" id="ARBA00022670"/>
    </source>
</evidence>
<dbReference type="Proteomes" id="UP001058974">
    <property type="component" value="Chromosome 1"/>
</dbReference>
<dbReference type="InterPro" id="IPR008758">
    <property type="entry name" value="Peptidase_S28"/>
</dbReference>
<keyword evidence="5" id="KW-0325">Glycoprotein</keyword>
<comment type="similarity">
    <text evidence="1">Belongs to the peptidase S28 family.</text>
</comment>
<evidence type="ECO:0000256" key="3">
    <source>
        <dbReference type="ARBA" id="ARBA00022729"/>
    </source>
</evidence>
<dbReference type="PANTHER" id="PTHR11010">
    <property type="entry name" value="PROTEASE S28 PRO-X CARBOXYPEPTIDASE-RELATED"/>
    <property type="match status" value="1"/>
</dbReference>
<dbReference type="InterPro" id="IPR029058">
    <property type="entry name" value="AB_hydrolase_fold"/>
</dbReference>
<proteinExistence type="inferred from homology"/>
<keyword evidence="7" id="KW-1185">Reference proteome</keyword>
<dbReference type="EMBL" id="JAMSHJ010000001">
    <property type="protein sequence ID" value="KAI5447844.1"/>
    <property type="molecule type" value="Genomic_DNA"/>
</dbReference>
<keyword evidence="3" id="KW-0732">Signal</keyword>
<name>A0A9D5H0S1_PEA</name>
<dbReference type="GO" id="GO:0070008">
    <property type="term" value="F:serine-type exopeptidase activity"/>
    <property type="evidence" value="ECO:0007669"/>
    <property type="project" value="InterPro"/>
</dbReference>
<comment type="caution">
    <text evidence="6">The sequence shown here is derived from an EMBL/GenBank/DDBJ whole genome shotgun (WGS) entry which is preliminary data.</text>
</comment>
<dbReference type="Gene3D" id="1.20.120.980">
    <property type="entry name" value="Serine carboxypeptidase S28, SKS domain"/>
    <property type="match status" value="1"/>
</dbReference>
<evidence type="ECO:0000256" key="1">
    <source>
        <dbReference type="ARBA" id="ARBA00011079"/>
    </source>
</evidence>
<keyword evidence="4" id="KW-0378">Hydrolase</keyword>
<dbReference type="GO" id="GO:0006508">
    <property type="term" value="P:proteolysis"/>
    <property type="evidence" value="ECO:0007669"/>
    <property type="project" value="UniProtKB-KW"/>
</dbReference>
<dbReference type="AlphaFoldDB" id="A0A9D5H0S1"/>
<dbReference type="Gene3D" id="3.40.50.1820">
    <property type="entry name" value="alpha/beta hydrolase"/>
    <property type="match status" value="1"/>
</dbReference>